<dbReference type="GO" id="GO:0051539">
    <property type="term" value="F:4 iron, 4 sulfur cluster binding"/>
    <property type="evidence" value="ECO:0007669"/>
    <property type="project" value="UniProtKB-KW"/>
</dbReference>
<evidence type="ECO:0000256" key="2">
    <source>
        <dbReference type="ARBA" id="ARBA00022603"/>
    </source>
</evidence>
<dbReference type="GO" id="GO:0046872">
    <property type="term" value="F:metal ion binding"/>
    <property type="evidence" value="ECO:0007669"/>
    <property type="project" value="UniProtKB-KW"/>
</dbReference>
<organism evidence="10 11">
    <name type="scientific">Candidatus Uhrbacteria bacterium GW2011_GWF2_39_13</name>
    <dbReference type="NCBI Taxonomy" id="1618995"/>
    <lineage>
        <taxon>Bacteria</taxon>
        <taxon>Candidatus Uhriibacteriota</taxon>
    </lineage>
</organism>
<keyword evidence="3" id="KW-0808">Transferase</keyword>
<dbReference type="EMBL" id="LBWG01000017">
    <property type="protein sequence ID" value="KKR03869.1"/>
    <property type="molecule type" value="Genomic_DNA"/>
</dbReference>
<dbReference type="Gene3D" id="3.80.30.20">
    <property type="entry name" value="tm_1862 like domain"/>
    <property type="match status" value="1"/>
</dbReference>
<sequence length="491" mass="56412">MRVALIQARITDANTFLTPLGLLYIAAYLRRQEHQVIVLDQDCDVNDPMPLLSNFQPEVIGFSVMTTYYRRTDRMIRKIRKELPGAVICAGGIHPSALPERTVQELGGGLDFIIRGEGELTLTEVLRRMEAGEDIHTVRGTYFYQNAKLTDNGRAEACPNLDLLPFPARDLLDMSKYMTYPGFIKGIPLEKTTNLISSRGCPAQCIYCGNQVLFDRNIRKRSADNVIGEIESLVENYNIGGFGFSDDNFMADSKRVVEFCEKLIDKKWNLKWVCSTRALNIKEDLTRLMYRAGCRQYEIGVESGSDKILKYMKKGLTTEQIAEGYDIAKKNGMRRMASFIIGFPTETEEDIKLTEKFAKKIKPDFASFFFLTPYPGTELYSMALKNGWIPEKHEFGEDWTIRQAEEPLMAIEFTPKQLKFFRAHLQNAFFWKNFFSGINIPFYSLMAWSLLVNPKILFKSVFQVIKTRRFDYLAESALAAYRYKIEKCGRK</sequence>
<evidence type="ECO:0000256" key="6">
    <source>
        <dbReference type="ARBA" id="ARBA00023004"/>
    </source>
</evidence>
<dbReference type="InterPro" id="IPR036724">
    <property type="entry name" value="Cobalamin-bd_sf"/>
</dbReference>
<dbReference type="InterPro" id="IPR006158">
    <property type="entry name" value="Cobalamin-bd"/>
</dbReference>
<feature type="domain" description="Radical SAM core" evidence="9">
    <location>
        <begin position="187"/>
        <end position="408"/>
    </location>
</feature>
<dbReference type="InterPro" id="IPR034466">
    <property type="entry name" value="Methyltransferase_Class_B"/>
</dbReference>
<dbReference type="InterPro" id="IPR006638">
    <property type="entry name" value="Elp3/MiaA/NifB-like_rSAM"/>
</dbReference>
<dbReference type="SFLD" id="SFLDS00029">
    <property type="entry name" value="Radical_SAM"/>
    <property type="match status" value="1"/>
</dbReference>
<evidence type="ECO:0000256" key="7">
    <source>
        <dbReference type="ARBA" id="ARBA00023014"/>
    </source>
</evidence>
<comment type="cofactor">
    <cofactor evidence="1">
        <name>[4Fe-4S] cluster</name>
        <dbReference type="ChEBI" id="CHEBI:49883"/>
    </cofactor>
</comment>
<keyword evidence="4" id="KW-0949">S-adenosyl-L-methionine</keyword>
<gene>
    <name evidence="10" type="ORF">UT30_C0017G0008</name>
</gene>
<dbReference type="GO" id="GO:0005829">
    <property type="term" value="C:cytosol"/>
    <property type="evidence" value="ECO:0007669"/>
    <property type="project" value="TreeGrafter"/>
</dbReference>
<reference evidence="10 11" key="1">
    <citation type="journal article" date="2015" name="Nature">
        <title>rRNA introns, odd ribosomes, and small enigmatic genomes across a large radiation of phyla.</title>
        <authorList>
            <person name="Brown C.T."/>
            <person name="Hug L.A."/>
            <person name="Thomas B.C."/>
            <person name="Sharon I."/>
            <person name="Castelle C.J."/>
            <person name="Singh A."/>
            <person name="Wilkins M.J."/>
            <person name="Williams K.H."/>
            <person name="Banfield J.F."/>
        </authorList>
    </citation>
    <scope>NUCLEOTIDE SEQUENCE [LARGE SCALE GENOMIC DNA]</scope>
</reference>
<keyword evidence="6" id="KW-0408">Iron</keyword>
<dbReference type="CDD" id="cd01335">
    <property type="entry name" value="Radical_SAM"/>
    <property type="match status" value="1"/>
</dbReference>
<dbReference type="PROSITE" id="PS51332">
    <property type="entry name" value="B12_BINDING"/>
    <property type="match status" value="1"/>
</dbReference>
<dbReference type="Pfam" id="PF04055">
    <property type="entry name" value="Radical_SAM"/>
    <property type="match status" value="1"/>
</dbReference>
<evidence type="ECO:0000259" key="8">
    <source>
        <dbReference type="PROSITE" id="PS51332"/>
    </source>
</evidence>
<dbReference type="SFLD" id="SFLDG01123">
    <property type="entry name" value="methyltransferase_(Class_B)"/>
    <property type="match status" value="1"/>
</dbReference>
<protein>
    <submittedName>
        <fullName evidence="10">Radical SAM domain protein</fullName>
    </submittedName>
</protein>
<dbReference type="SUPFAM" id="SSF52242">
    <property type="entry name" value="Cobalamin (vitamin B12)-binding domain"/>
    <property type="match status" value="1"/>
</dbReference>
<accession>A0A0G0MIJ4</accession>
<dbReference type="PATRIC" id="fig|1618995.3.peg.743"/>
<dbReference type="InterPro" id="IPR058240">
    <property type="entry name" value="rSAM_sf"/>
</dbReference>
<evidence type="ECO:0000256" key="3">
    <source>
        <dbReference type="ARBA" id="ARBA00022679"/>
    </source>
</evidence>
<dbReference type="InterPro" id="IPR023404">
    <property type="entry name" value="rSAM_horseshoe"/>
</dbReference>
<dbReference type="Proteomes" id="UP000033935">
    <property type="component" value="Unassembled WGS sequence"/>
</dbReference>
<dbReference type="InterPro" id="IPR007197">
    <property type="entry name" value="rSAM"/>
</dbReference>
<evidence type="ECO:0000256" key="5">
    <source>
        <dbReference type="ARBA" id="ARBA00022723"/>
    </source>
</evidence>
<evidence type="ECO:0000313" key="10">
    <source>
        <dbReference type="EMBL" id="KKR03869.1"/>
    </source>
</evidence>
<evidence type="ECO:0000313" key="11">
    <source>
        <dbReference type="Proteomes" id="UP000033935"/>
    </source>
</evidence>
<dbReference type="PANTHER" id="PTHR43409">
    <property type="entry name" value="ANAEROBIC MAGNESIUM-PROTOPORPHYRIN IX MONOMETHYL ESTER CYCLASE-RELATED"/>
    <property type="match status" value="1"/>
</dbReference>
<dbReference type="PANTHER" id="PTHR43409:SF7">
    <property type="entry name" value="BLL1977 PROTEIN"/>
    <property type="match status" value="1"/>
</dbReference>
<keyword evidence="5" id="KW-0479">Metal-binding</keyword>
<dbReference type="CDD" id="cd02068">
    <property type="entry name" value="radical_SAM_B12_BD"/>
    <property type="match status" value="1"/>
</dbReference>
<dbReference type="Pfam" id="PF02310">
    <property type="entry name" value="B12-binding"/>
    <property type="match status" value="1"/>
</dbReference>
<dbReference type="InterPro" id="IPR051198">
    <property type="entry name" value="BchE-like"/>
</dbReference>
<feature type="domain" description="B12-binding" evidence="8">
    <location>
        <begin position="1"/>
        <end position="136"/>
    </location>
</feature>
<evidence type="ECO:0000256" key="1">
    <source>
        <dbReference type="ARBA" id="ARBA00001966"/>
    </source>
</evidence>
<proteinExistence type="predicted"/>
<dbReference type="PROSITE" id="PS51918">
    <property type="entry name" value="RADICAL_SAM"/>
    <property type="match status" value="1"/>
</dbReference>
<keyword evidence="2" id="KW-0489">Methyltransferase</keyword>
<dbReference type="SUPFAM" id="SSF102114">
    <property type="entry name" value="Radical SAM enzymes"/>
    <property type="match status" value="1"/>
</dbReference>
<dbReference type="GO" id="GO:0031419">
    <property type="term" value="F:cobalamin binding"/>
    <property type="evidence" value="ECO:0007669"/>
    <property type="project" value="InterPro"/>
</dbReference>
<dbReference type="GO" id="GO:0003824">
    <property type="term" value="F:catalytic activity"/>
    <property type="evidence" value="ECO:0007669"/>
    <property type="project" value="InterPro"/>
</dbReference>
<keyword evidence="7" id="KW-0411">Iron-sulfur</keyword>
<dbReference type="AlphaFoldDB" id="A0A0G0MIJ4"/>
<dbReference type="SMART" id="SM00729">
    <property type="entry name" value="Elp3"/>
    <property type="match status" value="1"/>
</dbReference>
<evidence type="ECO:0000256" key="4">
    <source>
        <dbReference type="ARBA" id="ARBA00022691"/>
    </source>
</evidence>
<dbReference type="Gene3D" id="3.40.50.280">
    <property type="entry name" value="Cobalamin-binding domain"/>
    <property type="match status" value="1"/>
</dbReference>
<comment type="caution">
    <text evidence="10">The sequence shown here is derived from an EMBL/GenBank/DDBJ whole genome shotgun (WGS) entry which is preliminary data.</text>
</comment>
<evidence type="ECO:0000259" key="9">
    <source>
        <dbReference type="PROSITE" id="PS51918"/>
    </source>
</evidence>
<name>A0A0G0MIJ4_9BACT</name>
<dbReference type="SFLD" id="SFLDG01082">
    <property type="entry name" value="B12-binding_domain_containing"/>
    <property type="match status" value="1"/>
</dbReference>